<dbReference type="AlphaFoldDB" id="A0A165D4X8"/>
<keyword evidence="2" id="KW-1185">Reference proteome</keyword>
<organism evidence="1 2">
    <name type="scientific">Laetiporus sulphureus 93-53</name>
    <dbReference type="NCBI Taxonomy" id="1314785"/>
    <lineage>
        <taxon>Eukaryota</taxon>
        <taxon>Fungi</taxon>
        <taxon>Dikarya</taxon>
        <taxon>Basidiomycota</taxon>
        <taxon>Agaricomycotina</taxon>
        <taxon>Agaricomycetes</taxon>
        <taxon>Polyporales</taxon>
        <taxon>Laetiporus</taxon>
    </lineage>
</organism>
<proteinExistence type="predicted"/>
<name>A0A165D4X8_9APHY</name>
<reference evidence="1 2" key="1">
    <citation type="journal article" date="2016" name="Mol. Biol. Evol.">
        <title>Comparative Genomics of Early-Diverging Mushroom-Forming Fungi Provides Insights into the Origins of Lignocellulose Decay Capabilities.</title>
        <authorList>
            <person name="Nagy L.G."/>
            <person name="Riley R."/>
            <person name="Tritt A."/>
            <person name="Adam C."/>
            <person name="Daum C."/>
            <person name="Floudas D."/>
            <person name="Sun H."/>
            <person name="Yadav J.S."/>
            <person name="Pangilinan J."/>
            <person name="Larsson K.H."/>
            <person name="Matsuura K."/>
            <person name="Barry K."/>
            <person name="Labutti K."/>
            <person name="Kuo R."/>
            <person name="Ohm R.A."/>
            <person name="Bhattacharya S.S."/>
            <person name="Shirouzu T."/>
            <person name="Yoshinaga Y."/>
            <person name="Martin F.M."/>
            <person name="Grigoriev I.V."/>
            <person name="Hibbett D.S."/>
        </authorList>
    </citation>
    <scope>NUCLEOTIDE SEQUENCE [LARGE SCALE GENOMIC DNA]</scope>
    <source>
        <strain evidence="1 2">93-53</strain>
    </source>
</reference>
<dbReference type="GeneID" id="63826457"/>
<sequence>VKLQSAKWSAIADTTRQLCLIGELAISHPTAFRVRDKAGCNRGMEDEASAP</sequence>
<protein>
    <submittedName>
        <fullName evidence="1">Uncharacterized protein</fullName>
    </submittedName>
</protein>
<dbReference type="RefSeq" id="XP_040761900.1">
    <property type="nucleotide sequence ID" value="XM_040909428.1"/>
</dbReference>
<dbReference type="Proteomes" id="UP000076871">
    <property type="component" value="Unassembled WGS sequence"/>
</dbReference>
<dbReference type="EMBL" id="KV427638">
    <property type="protein sequence ID" value="KZT04160.1"/>
    <property type="molecule type" value="Genomic_DNA"/>
</dbReference>
<gene>
    <name evidence="1" type="ORF">LAESUDRAFT_728376</name>
</gene>
<feature type="non-terminal residue" evidence="1">
    <location>
        <position position="1"/>
    </location>
</feature>
<accession>A0A165D4X8</accession>
<dbReference type="InParanoid" id="A0A165D4X8"/>
<evidence type="ECO:0000313" key="1">
    <source>
        <dbReference type="EMBL" id="KZT04160.1"/>
    </source>
</evidence>
<evidence type="ECO:0000313" key="2">
    <source>
        <dbReference type="Proteomes" id="UP000076871"/>
    </source>
</evidence>